<dbReference type="InterPro" id="IPR038404">
    <property type="entry name" value="TRAP_DctP_sf"/>
</dbReference>
<gene>
    <name evidence="3" type="ORF">EDC90_100774</name>
</gene>
<dbReference type="CDD" id="cd13665">
    <property type="entry name" value="PBP2_TRAP_Dctp3_4"/>
    <property type="match status" value="1"/>
</dbReference>
<sequence>MKTMLKAAIIAGAALFAGQAANAETLTLANWLPPSHPLVADVMVPFAENIKAATDGRVTVNMLPAPLGPPPAQYDLAVNGVADITFGVQGYTPGRFRTTNLAEIPFWGDTAEVTSIAYWRTWDALLKDAGEYDDVHVLGVFTHGPGQAFMKGKDLSSLDALNGAKIRVGGGIVHEIATALGAVPVEGPSSQTYELLSQGVADGIMFPYESVNFFGLTDLVDQALVVPGGLYNTSFFVVMNKAKWDSLSDEDQAAINSVSGEALAQLAGKAWDAADAAGLEAMRDTVTFNIATPGQIDAIREMVEPVVEAKLAEIDEAGVSSEKAYQIMEKNIEEMQGE</sequence>
<keyword evidence="4" id="KW-1185">Reference proteome</keyword>
<accession>A0A4R3NUF7</accession>
<keyword evidence="1 2" id="KW-0732">Signal</keyword>
<reference evidence="3 4" key="1">
    <citation type="submission" date="2019-03" db="EMBL/GenBank/DDBJ databases">
        <title>Freshwater and sediment microbial communities from various areas in North America, analyzing microbe dynamics in response to fracking.</title>
        <authorList>
            <person name="Lamendella R."/>
        </authorList>
    </citation>
    <scope>NUCLEOTIDE SEQUENCE [LARGE SCALE GENOMIC DNA]</scope>
    <source>
        <strain evidence="3 4">175.2</strain>
    </source>
</reference>
<protein>
    <submittedName>
        <fullName evidence="3">TRAP-type C4-dicarboxylate transport system substrate-binding protein</fullName>
    </submittedName>
</protein>
<feature type="signal peptide" evidence="2">
    <location>
        <begin position="1"/>
        <end position="23"/>
    </location>
</feature>
<evidence type="ECO:0000313" key="3">
    <source>
        <dbReference type="EMBL" id="TCT41098.1"/>
    </source>
</evidence>
<evidence type="ECO:0000256" key="1">
    <source>
        <dbReference type="ARBA" id="ARBA00022729"/>
    </source>
</evidence>
<dbReference type="PANTHER" id="PTHR33376">
    <property type="match status" value="1"/>
</dbReference>
<dbReference type="Pfam" id="PF03480">
    <property type="entry name" value="DctP"/>
    <property type="match status" value="1"/>
</dbReference>
<evidence type="ECO:0000313" key="4">
    <source>
        <dbReference type="Proteomes" id="UP000295097"/>
    </source>
</evidence>
<dbReference type="InterPro" id="IPR018389">
    <property type="entry name" value="DctP_fam"/>
</dbReference>
<proteinExistence type="predicted"/>
<name>A0A4R3NUF7_9HYPH</name>
<dbReference type="GO" id="GO:0055085">
    <property type="term" value="P:transmembrane transport"/>
    <property type="evidence" value="ECO:0007669"/>
    <property type="project" value="InterPro"/>
</dbReference>
<dbReference type="OrthoDB" id="7822595at2"/>
<comment type="caution">
    <text evidence="3">The sequence shown here is derived from an EMBL/GenBank/DDBJ whole genome shotgun (WGS) entry which is preliminary data.</text>
</comment>
<feature type="chain" id="PRO_5020885891" evidence="2">
    <location>
        <begin position="24"/>
        <end position="338"/>
    </location>
</feature>
<evidence type="ECO:0000256" key="2">
    <source>
        <dbReference type="SAM" id="SignalP"/>
    </source>
</evidence>
<dbReference type="RefSeq" id="WP_132309816.1">
    <property type="nucleotide sequence ID" value="NZ_SMAR01000007.1"/>
</dbReference>
<dbReference type="EMBL" id="SMAR01000007">
    <property type="protein sequence ID" value="TCT41098.1"/>
    <property type="molecule type" value="Genomic_DNA"/>
</dbReference>
<organism evidence="3 4">
    <name type="scientific">Martelella mediterranea</name>
    <dbReference type="NCBI Taxonomy" id="293089"/>
    <lineage>
        <taxon>Bacteria</taxon>
        <taxon>Pseudomonadati</taxon>
        <taxon>Pseudomonadota</taxon>
        <taxon>Alphaproteobacteria</taxon>
        <taxon>Hyphomicrobiales</taxon>
        <taxon>Aurantimonadaceae</taxon>
        <taxon>Martelella</taxon>
    </lineage>
</organism>
<dbReference type="AlphaFoldDB" id="A0A4R3NUF7"/>
<dbReference type="NCBIfam" id="NF037995">
    <property type="entry name" value="TRAP_S1"/>
    <property type="match status" value="1"/>
</dbReference>
<dbReference type="Proteomes" id="UP000295097">
    <property type="component" value="Unassembled WGS sequence"/>
</dbReference>
<dbReference type="PANTHER" id="PTHR33376:SF15">
    <property type="entry name" value="BLL6794 PROTEIN"/>
    <property type="match status" value="1"/>
</dbReference>
<dbReference type="Gene3D" id="3.40.190.170">
    <property type="entry name" value="Bacterial extracellular solute-binding protein, family 7"/>
    <property type="match status" value="1"/>
</dbReference>